<feature type="transmembrane region" description="Helical" evidence="7">
    <location>
        <begin position="227"/>
        <end position="247"/>
    </location>
</feature>
<keyword evidence="2" id="KW-0813">Transport</keyword>
<feature type="transmembrane region" description="Helical" evidence="7">
    <location>
        <begin position="80"/>
        <end position="106"/>
    </location>
</feature>
<dbReference type="InterPro" id="IPR020846">
    <property type="entry name" value="MFS_dom"/>
</dbReference>
<feature type="transmembrane region" description="Helical" evidence="7">
    <location>
        <begin position="169"/>
        <end position="189"/>
    </location>
</feature>
<evidence type="ECO:0000256" key="1">
    <source>
        <dbReference type="ARBA" id="ARBA00004651"/>
    </source>
</evidence>
<feature type="transmembrane region" description="Helical" evidence="7">
    <location>
        <begin position="201"/>
        <end position="221"/>
    </location>
</feature>
<dbReference type="InterPro" id="IPR036259">
    <property type="entry name" value="MFS_trans_sf"/>
</dbReference>
<dbReference type="PRINTS" id="PR01036">
    <property type="entry name" value="TCRTETB"/>
</dbReference>
<dbReference type="Pfam" id="PF07690">
    <property type="entry name" value="MFS_1"/>
    <property type="match status" value="1"/>
</dbReference>
<dbReference type="AlphaFoldDB" id="A0A2R5FWX0"/>
<dbReference type="Gene3D" id="1.20.1250.20">
    <property type="entry name" value="MFS general substrate transporter like domains"/>
    <property type="match status" value="1"/>
</dbReference>
<feature type="transmembrane region" description="Helical" evidence="7">
    <location>
        <begin position="268"/>
        <end position="291"/>
    </location>
</feature>
<keyword evidence="3" id="KW-1003">Cell membrane</keyword>
<protein>
    <recommendedName>
        <fullName evidence="8">Major facilitator superfamily (MFS) profile domain-containing protein</fullName>
    </recommendedName>
</protein>
<dbReference type="OrthoDB" id="102502at2"/>
<comment type="caution">
    <text evidence="9">The sequence shown here is derived from an EMBL/GenBank/DDBJ whole genome shotgun (WGS) entry which is preliminary data.</text>
</comment>
<keyword evidence="6 7" id="KW-0472">Membrane</keyword>
<organism evidence="9 10">
    <name type="scientific">Nostoc commune NIES-4072</name>
    <dbReference type="NCBI Taxonomy" id="2005467"/>
    <lineage>
        <taxon>Bacteria</taxon>
        <taxon>Bacillati</taxon>
        <taxon>Cyanobacteriota</taxon>
        <taxon>Cyanophyceae</taxon>
        <taxon>Nostocales</taxon>
        <taxon>Nostocaceae</taxon>
        <taxon>Nostoc</taxon>
    </lineage>
</organism>
<dbReference type="RefSeq" id="WP_109013132.1">
    <property type="nucleotide sequence ID" value="NZ_BDUD01000002.1"/>
</dbReference>
<dbReference type="Gene3D" id="1.20.1720.10">
    <property type="entry name" value="Multidrug resistance protein D"/>
    <property type="match status" value="1"/>
</dbReference>
<dbReference type="GO" id="GO:0005886">
    <property type="term" value="C:plasma membrane"/>
    <property type="evidence" value="ECO:0007669"/>
    <property type="project" value="UniProtKB-SubCell"/>
</dbReference>
<dbReference type="InterPro" id="IPR011701">
    <property type="entry name" value="MFS"/>
</dbReference>
<feature type="transmembrane region" description="Helical" evidence="7">
    <location>
        <begin position="445"/>
        <end position="465"/>
    </location>
</feature>
<keyword evidence="10" id="KW-1185">Reference proteome</keyword>
<evidence type="ECO:0000313" key="9">
    <source>
        <dbReference type="EMBL" id="GBG23237.1"/>
    </source>
</evidence>
<evidence type="ECO:0000256" key="7">
    <source>
        <dbReference type="SAM" id="Phobius"/>
    </source>
</evidence>
<evidence type="ECO:0000259" key="8">
    <source>
        <dbReference type="PROSITE" id="PS50850"/>
    </source>
</evidence>
<dbReference type="CDD" id="cd17321">
    <property type="entry name" value="MFS_MMR_MDR_like"/>
    <property type="match status" value="1"/>
</dbReference>
<feature type="domain" description="Major facilitator superfamily (MFS) profile" evidence="8">
    <location>
        <begin position="14"/>
        <end position="469"/>
    </location>
</feature>
<feature type="transmembrane region" description="Helical" evidence="7">
    <location>
        <begin position="49"/>
        <end position="68"/>
    </location>
</feature>
<accession>A0A2R5FWX0</accession>
<evidence type="ECO:0000313" key="10">
    <source>
        <dbReference type="Proteomes" id="UP000245124"/>
    </source>
</evidence>
<sequence length="475" mass="49246">MVTKTALDSRRWIALILLCATQFIFVLDVSIINIALPSIQQAFNFSQQNLQWVINAYTLAFGGFLLLGGRAGDLLGHRRVFIFGLSLFALASLIGGFAQSGTILIAARSAQGLGGALSSPTALSILTMTFSEGSERNRALGVWGATGASGGAAGVLLGGLITGLLGWEWVLFVNVPIAGSAALLAPIFLSESVTNNKSRQFDLAGAFCSTTGLILLVFTIVNAEGHLARTLGFLFLCVSLFLGFMFIEQRSPAPLVPLRIFRLRNLTGANLITLVHGTGPLCTLFFISLYLQQVLGLSALNSGLAFLPFALAGGISSGLASVLVNRFGVKPVLTVGMLLMAIGLVLFAQVSVGGSYVIHVLPASLVVGASAGFSFVPLTIAAFMSVKDEDAGLASGLLATSQQVGAAIVLALLVAIASAHSKGIIAAQGSSPAVLARALTEGFQSAFYLGAGLVALGAIVAFLVIQQQTKHLNHD</sequence>
<keyword evidence="4 7" id="KW-0812">Transmembrane</keyword>
<feature type="transmembrane region" description="Helical" evidence="7">
    <location>
        <begin position="12"/>
        <end position="37"/>
    </location>
</feature>
<reference evidence="9 10" key="1">
    <citation type="submission" date="2017-06" db="EMBL/GenBank/DDBJ databases">
        <title>Genome sequencing of cyanobaciteial culture collection at National Institute for Environmental Studies (NIES).</title>
        <authorList>
            <person name="Hirose Y."/>
            <person name="Shimura Y."/>
            <person name="Fujisawa T."/>
            <person name="Nakamura Y."/>
            <person name="Kawachi M."/>
        </authorList>
    </citation>
    <scope>NUCLEOTIDE SEQUENCE [LARGE SCALE GENOMIC DNA]</scope>
    <source>
        <strain evidence="9 10">NIES-4072</strain>
    </source>
</reference>
<evidence type="ECO:0000256" key="4">
    <source>
        <dbReference type="ARBA" id="ARBA00022692"/>
    </source>
</evidence>
<dbReference type="PANTHER" id="PTHR42718">
    <property type="entry name" value="MAJOR FACILITATOR SUPERFAMILY MULTIDRUG TRANSPORTER MFSC"/>
    <property type="match status" value="1"/>
</dbReference>
<dbReference type="EMBL" id="BDUD01000002">
    <property type="protein sequence ID" value="GBG23237.1"/>
    <property type="molecule type" value="Genomic_DNA"/>
</dbReference>
<feature type="transmembrane region" description="Helical" evidence="7">
    <location>
        <begin position="303"/>
        <end position="324"/>
    </location>
</feature>
<evidence type="ECO:0000256" key="6">
    <source>
        <dbReference type="ARBA" id="ARBA00023136"/>
    </source>
</evidence>
<keyword evidence="5 7" id="KW-1133">Transmembrane helix</keyword>
<feature type="transmembrane region" description="Helical" evidence="7">
    <location>
        <begin position="331"/>
        <end position="350"/>
    </location>
</feature>
<feature type="transmembrane region" description="Helical" evidence="7">
    <location>
        <begin position="404"/>
        <end position="425"/>
    </location>
</feature>
<name>A0A2R5FWX0_NOSCO</name>
<evidence type="ECO:0000256" key="5">
    <source>
        <dbReference type="ARBA" id="ARBA00022989"/>
    </source>
</evidence>
<feature type="transmembrane region" description="Helical" evidence="7">
    <location>
        <begin position="356"/>
        <end position="383"/>
    </location>
</feature>
<dbReference type="Proteomes" id="UP000245124">
    <property type="component" value="Unassembled WGS sequence"/>
</dbReference>
<evidence type="ECO:0000256" key="2">
    <source>
        <dbReference type="ARBA" id="ARBA00022448"/>
    </source>
</evidence>
<feature type="transmembrane region" description="Helical" evidence="7">
    <location>
        <begin position="142"/>
        <end position="163"/>
    </location>
</feature>
<dbReference type="GO" id="GO:0022857">
    <property type="term" value="F:transmembrane transporter activity"/>
    <property type="evidence" value="ECO:0007669"/>
    <property type="project" value="InterPro"/>
</dbReference>
<evidence type="ECO:0000256" key="3">
    <source>
        <dbReference type="ARBA" id="ARBA00022475"/>
    </source>
</evidence>
<feature type="transmembrane region" description="Helical" evidence="7">
    <location>
        <begin position="112"/>
        <end position="130"/>
    </location>
</feature>
<dbReference type="PROSITE" id="PS50850">
    <property type="entry name" value="MFS"/>
    <property type="match status" value="1"/>
</dbReference>
<dbReference type="SUPFAM" id="SSF103473">
    <property type="entry name" value="MFS general substrate transporter"/>
    <property type="match status" value="1"/>
</dbReference>
<comment type="subcellular location">
    <subcellularLocation>
        <location evidence="1">Cell membrane</location>
        <topology evidence="1">Multi-pass membrane protein</topology>
    </subcellularLocation>
</comment>
<proteinExistence type="predicted"/>
<gene>
    <name evidence="9" type="ORF">NIES4072_69490</name>
</gene>
<dbReference type="PANTHER" id="PTHR42718:SF46">
    <property type="entry name" value="BLR6921 PROTEIN"/>
    <property type="match status" value="1"/>
</dbReference>